<accession>E5AVV5</accession>
<dbReference type="AlphaFoldDB" id="E5AVV5"/>
<dbReference type="EMBL" id="FR687361">
    <property type="protein sequence ID" value="CBW77257.1"/>
    <property type="molecule type" value="Genomic_DNA"/>
</dbReference>
<sequence>MRRVPLDNQAKQIATLKRKSRASIEPSIPYGAKDSSTRQPLLRVPRRRLGSRRVAAIIRGDPVFASAGGPRGLGQTGEARPSLPDNGYYQVIIYPQLRLALRPCFCVQRRRPAAQQTHICSRSTGSGHQTRCGFAARRGMLSTSRIGECRRLSLACLCAALSCASVLRALRISILASAFYDVNVATTVRQPYAKDHWRYEVSTGAYAGWPMRR</sequence>
<geneLocation type="plasmid" evidence="1 2">
    <name>pBRH02</name>
</geneLocation>
<protein>
    <submittedName>
        <fullName evidence="1">Uncharacterized protein</fullName>
    </submittedName>
</protein>
<dbReference type="KEGG" id="brh:RBRH_00702"/>
<name>E5AVV5_MYCRK</name>
<gene>
    <name evidence="1" type="ordered locus">RBRH_00702</name>
</gene>
<organism evidence="1 2">
    <name type="scientific">Mycetohabitans rhizoxinica (strain DSM 19002 / CIP 109453 / HKI 454)</name>
    <name type="common">Paraburkholderia rhizoxinica</name>
    <dbReference type="NCBI Taxonomy" id="882378"/>
    <lineage>
        <taxon>Bacteria</taxon>
        <taxon>Pseudomonadati</taxon>
        <taxon>Pseudomonadota</taxon>
        <taxon>Betaproteobacteria</taxon>
        <taxon>Burkholderiales</taxon>
        <taxon>Burkholderiaceae</taxon>
        <taxon>Mycetohabitans</taxon>
    </lineage>
</organism>
<reference evidence="1 2" key="2">
    <citation type="journal article" date="2011" name="J. Bacteriol.">
        <title>Complete genome sequence of Burkholderia rhizoxinica, an endosymbiont of Rhizopus microsporus.</title>
        <authorList>
            <person name="Lackner G."/>
            <person name="Moebius N."/>
            <person name="Partida-Martinez L."/>
            <person name="Hertweck C."/>
        </authorList>
    </citation>
    <scope>NUCLEOTIDE SEQUENCE [LARGE SCALE GENOMIC DNA]</scope>
    <source>
        <strain evidence="2">DSM 19002 / CIP 109453 / HKI 454</strain>
        <plasmid evidence="1 2">pBRH02</plasmid>
    </source>
</reference>
<keyword evidence="1" id="KW-0614">Plasmid</keyword>
<reference key="1">
    <citation type="submission" date="2010-09" db="EMBL/GenBank/DDBJ databases">
        <title>Complete genome sequence of Burkholderia rhizoxinica, the endosymbiont of the phytopathogenic fungus Rhizopus microsporus.</title>
        <authorList>
            <person name="Lackner G."/>
            <person name="Moebius N."/>
            <person name="Partida-Martinez L.P."/>
            <person name="Hertweck C."/>
        </authorList>
    </citation>
    <scope>NUCLEOTIDE SEQUENCE</scope>
    <source>
        <strain>HKI 454</strain>
    </source>
</reference>
<evidence type="ECO:0000313" key="1">
    <source>
        <dbReference type="EMBL" id="CBW77257.1"/>
    </source>
</evidence>
<evidence type="ECO:0000313" key="2">
    <source>
        <dbReference type="Proteomes" id="UP000007437"/>
    </source>
</evidence>
<dbReference type="Proteomes" id="UP000007437">
    <property type="component" value="Plasmid pBRH02"/>
</dbReference>
<proteinExistence type="predicted"/>
<dbReference type="HOGENOM" id="CLU_1292415_0_0_4"/>